<accession>A0A2W4WHW2</accession>
<name>A0A2W4WHW2_9CYAN</name>
<evidence type="ECO:0000313" key="3">
    <source>
        <dbReference type="Proteomes" id="UP000249794"/>
    </source>
</evidence>
<feature type="region of interest" description="Disordered" evidence="1">
    <location>
        <begin position="405"/>
        <end position="426"/>
    </location>
</feature>
<sequence length="785" mass="85428">MADLSNNPAIDTLSNPLAAQIVLTNGNGLTIHGEDLNLPSDQVVTLGNLPVYARPANLSGADTTLGNGDRPLEPRRLGNSLRSLITAGATLPTAGVVVLQPITTESSGAVPSTDPCAIDIDGLAFANLQRLDGVRLIFYAWPTEWLALPPLTALSTEPTPAEINRWRSHLAYSIFRRELAEPMPWNQLGVPIALIGFDANWKALFSDRYAVVRQGGRALHRAIPVPNSGNPFLWQARLEQFAEQLSELDLSQIPPEQLDDYFAWLPPVGFLPANVIENLALPADGTPVTRRQLFFPTGYRVEVAPIPAEQLDLVFKESAPLLPYDTVSNDASSQVKLLVPVPEDLYEPDLLKIETIDPIFNTTLTRLINRRAEVLHRRQLVRSSASHLNQAISGRPILFPTPDADQLEASEKSQPDAPFSSPRAHQSAIAQGLHEHGFTGATTTLSLQENSLLTTYVYLDAENLPTELMLSFQVGADSEHRAYWGGFTSQINRGVAGTASRQRMGELPALGAWTRLEVPVAAVGLTPNTVLTGMTFTLFNGRAAWGHTARLDTRADGTGSEQLWVSTDLPAGASALSTNEPWLWLNAAERLTPFEERYGIEELAGDGDEGGFISAIADLKTDLLATSPIDRDVVRVSASDTDTNNQQITALLNRIPASIPISVTASARTLSIQGVLSTAHRDQLLSLVGTDVSTTVAAAYRQAVTDLFEQSQDNTALDTIEEKGLEEFILFLERQTNEADDQIEFGFLRVRTDMFRIRQLVLDNEDASRLSVSPTLAAIAKQDTA</sequence>
<gene>
    <name evidence="2" type="ORF">DCF15_22790</name>
</gene>
<protein>
    <submittedName>
        <fullName evidence="2">Uncharacterized protein</fullName>
    </submittedName>
</protein>
<dbReference type="AlphaFoldDB" id="A0A2W4WHW2"/>
<reference evidence="3" key="1">
    <citation type="submission" date="2018-04" db="EMBL/GenBank/DDBJ databases">
        <authorList>
            <person name="Cornet L."/>
        </authorList>
    </citation>
    <scope>NUCLEOTIDE SEQUENCE [LARGE SCALE GENOMIC DNA]</scope>
</reference>
<dbReference type="EMBL" id="QBMP01000419">
    <property type="protein sequence ID" value="PZO42767.1"/>
    <property type="molecule type" value="Genomic_DNA"/>
</dbReference>
<reference evidence="2 3" key="2">
    <citation type="submission" date="2018-06" db="EMBL/GenBank/DDBJ databases">
        <title>Metagenomic assembly of (sub)arctic Cyanobacteria and their associated microbiome from non-axenic cultures.</title>
        <authorList>
            <person name="Baurain D."/>
        </authorList>
    </citation>
    <scope>NUCLEOTIDE SEQUENCE [LARGE SCALE GENOMIC DNA]</scope>
    <source>
        <strain evidence="2">ULC027bin1</strain>
    </source>
</reference>
<comment type="caution">
    <text evidence="2">The sequence shown here is derived from an EMBL/GenBank/DDBJ whole genome shotgun (WGS) entry which is preliminary data.</text>
</comment>
<dbReference type="Proteomes" id="UP000249794">
    <property type="component" value="Unassembled WGS sequence"/>
</dbReference>
<proteinExistence type="predicted"/>
<evidence type="ECO:0000256" key="1">
    <source>
        <dbReference type="SAM" id="MobiDB-lite"/>
    </source>
</evidence>
<evidence type="ECO:0000313" key="2">
    <source>
        <dbReference type="EMBL" id="PZO42767.1"/>
    </source>
</evidence>
<organism evidence="2 3">
    <name type="scientific">Phormidesmis priestleyi</name>
    <dbReference type="NCBI Taxonomy" id="268141"/>
    <lineage>
        <taxon>Bacteria</taxon>
        <taxon>Bacillati</taxon>
        <taxon>Cyanobacteriota</taxon>
        <taxon>Cyanophyceae</taxon>
        <taxon>Leptolyngbyales</taxon>
        <taxon>Leptolyngbyaceae</taxon>
        <taxon>Phormidesmis</taxon>
    </lineage>
</organism>
<feature type="non-terminal residue" evidence="2">
    <location>
        <position position="785"/>
    </location>
</feature>